<gene>
    <name evidence="2" type="primary">RTase_24</name>
    <name evidence="2" type="ORF">CM83_102536</name>
</gene>
<dbReference type="PANTHER" id="PTHR47027">
    <property type="entry name" value="REVERSE TRANSCRIPTASE DOMAIN-CONTAINING PROTEIN"/>
    <property type="match status" value="1"/>
</dbReference>
<organism evidence="2">
    <name type="scientific">Lygus hesperus</name>
    <name type="common">Western plant bug</name>
    <dbReference type="NCBI Taxonomy" id="30085"/>
    <lineage>
        <taxon>Eukaryota</taxon>
        <taxon>Metazoa</taxon>
        <taxon>Ecdysozoa</taxon>
        <taxon>Arthropoda</taxon>
        <taxon>Hexapoda</taxon>
        <taxon>Insecta</taxon>
        <taxon>Pterygota</taxon>
        <taxon>Neoptera</taxon>
        <taxon>Paraneoptera</taxon>
        <taxon>Hemiptera</taxon>
        <taxon>Heteroptera</taxon>
        <taxon>Panheteroptera</taxon>
        <taxon>Cimicomorpha</taxon>
        <taxon>Miridae</taxon>
        <taxon>Mirini</taxon>
        <taxon>Lygus</taxon>
    </lineage>
</organism>
<accession>A0A0A9WQH3</accession>
<evidence type="ECO:0000313" key="2">
    <source>
        <dbReference type="EMBL" id="JAG07085.1"/>
    </source>
</evidence>
<evidence type="ECO:0000259" key="1">
    <source>
        <dbReference type="PROSITE" id="PS50878"/>
    </source>
</evidence>
<dbReference type="Pfam" id="PF00078">
    <property type="entry name" value="RVT_1"/>
    <property type="match status" value="1"/>
</dbReference>
<dbReference type="AlphaFoldDB" id="A0A0A9WQH3"/>
<dbReference type="Gene3D" id="3.30.70.270">
    <property type="match status" value="1"/>
</dbReference>
<protein>
    <submittedName>
        <fullName evidence="2">Putative RNA-directed DNA polymerase from transposon BS</fullName>
    </submittedName>
</protein>
<reference evidence="2" key="1">
    <citation type="journal article" date="2014" name="PLoS ONE">
        <title>Transcriptome-Based Identification of ABC Transporters in the Western Tarnished Plant Bug Lygus hesperus.</title>
        <authorList>
            <person name="Hull J.J."/>
            <person name="Chaney K."/>
            <person name="Geib S.M."/>
            <person name="Fabrick J.A."/>
            <person name="Brent C.S."/>
            <person name="Walsh D."/>
            <person name="Lavine L.C."/>
        </authorList>
    </citation>
    <scope>NUCLEOTIDE SEQUENCE</scope>
</reference>
<dbReference type="PANTHER" id="PTHR47027:SF20">
    <property type="entry name" value="REVERSE TRANSCRIPTASE-LIKE PROTEIN WITH RNA-DIRECTED DNA POLYMERASE DOMAIN"/>
    <property type="match status" value="1"/>
</dbReference>
<dbReference type="InterPro" id="IPR043502">
    <property type="entry name" value="DNA/RNA_pol_sf"/>
</dbReference>
<sequence>AGKAPGQNRICYEFLKYAPETFLEKLLILYNRIYETGTVPEDFSASVIYPLHKKGSLNDPSMYRGLSFMNCDAKLLCSLLLDRLESHVQSFSILKEYQAGFRKGYSTVDCVSSLSGIAHLVLASGPRRRLCAFFVDFSGAFDGIRRDLLYGKLHHWGVSTRFIAVLRALYGQCSARVWGKSGLSDIIRVGSGVRQGCVLSPLLFALFVNDLEDVLPCGVVVGGQPIRLLMYADDLVILAETREELQRNIDGLQGYCHEWGLKVNLDKSKVLVFRKGGRLRCDDKWTLDGKNIEIVNFYKYLGVTLTPKISFTHHLKDRASVAKFGVNSMYSPFFANSLVPLASKYEVFKAVARAVVCYAAQVWGFAYYEVVERAQFYFVKKILGLPSCTPNYVLYC</sequence>
<keyword evidence="2" id="KW-0808">Transferase</keyword>
<feature type="non-terminal residue" evidence="2">
    <location>
        <position position="396"/>
    </location>
</feature>
<feature type="domain" description="Reverse transcriptase" evidence="1">
    <location>
        <begin position="32"/>
        <end position="305"/>
    </location>
</feature>
<dbReference type="InterPro" id="IPR043128">
    <property type="entry name" value="Rev_trsase/Diguanyl_cyclase"/>
</dbReference>
<dbReference type="PROSITE" id="PS50878">
    <property type="entry name" value="RT_POL"/>
    <property type="match status" value="1"/>
</dbReference>
<keyword evidence="2" id="KW-0548">Nucleotidyltransferase</keyword>
<dbReference type="GO" id="GO:0003964">
    <property type="term" value="F:RNA-directed DNA polymerase activity"/>
    <property type="evidence" value="ECO:0007669"/>
    <property type="project" value="UniProtKB-KW"/>
</dbReference>
<keyword evidence="2" id="KW-0695">RNA-directed DNA polymerase</keyword>
<proteinExistence type="predicted"/>
<dbReference type="InterPro" id="IPR000477">
    <property type="entry name" value="RT_dom"/>
</dbReference>
<feature type="non-terminal residue" evidence="2">
    <location>
        <position position="1"/>
    </location>
</feature>
<reference evidence="2" key="2">
    <citation type="submission" date="2014-07" db="EMBL/GenBank/DDBJ databases">
        <authorList>
            <person name="Hull J."/>
        </authorList>
    </citation>
    <scope>NUCLEOTIDE SEQUENCE</scope>
</reference>
<name>A0A0A9WQH3_LYGHE</name>
<dbReference type="EMBL" id="GBHO01036519">
    <property type="protein sequence ID" value="JAG07085.1"/>
    <property type="molecule type" value="Transcribed_RNA"/>
</dbReference>
<dbReference type="CDD" id="cd01650">
    <property type="entry name" value="RT_nLTR_like"/>
    <property type="match status" value="1"/>
</dbReference>
<dbReference type="SUPFAM" id="SSF56672">
    <property type="entry name" value="DNA/RNA polymerases"/>
    <property type="match status" value="1"/>
</dbReference>